<organism evidence="1 2">
    <name type="scientific">Curtobacterium aetherium</name>
    <dbReference type="NCBI Taxonomy" id="2841594"/>
    <lineage>
        <taxon>Bacteria</taxon>
        <taxon>Bacillati</taxon>
        <taxon>Actinomycetota</taxon>
        <taxon>Actinomycetes</taxon>
        <taxon>Micrococcales</taxon>
        <taxon>Microbacteriaceae</taxon>
        <taxon>Curtobacterium</taxon>
    </lineage>
</organism>
<accession>A0ACD1E496</accession>
<evidence type="ECO:0000313" key="1">
    <source>
        <dbReference type="EMBL" id="QWS33690.1"/>
    </source>
</evidence>
<dbReference type="EMBL" id="CP076544">
    <property type="protein sequence ID" value="QWS33690.1"/>
    <property type="molecule type" value="Genomic_DNA"/>
</dbReference>
<keyword evidence="2" id="KW-1185">Reference proteome</keyword>
<protein>
    <submittedName>
        <fullName evidence="1">Uncharacterized protein</fullName>
    </submittedName>
</protein>
<dbReference type="Proteomes" id="UP000681794">
    <property type="component" value="Chromosome"/>
</dbReference>
<sequence length="62" mass="6418">MIKRSKSVPFAASISLALVAFGAVLMTAPATAGRWPSTAIAAVALFVAIVYTGAAICSRHRR</sequence>
<evidence type="ECO:0000313" key="2">
    <source>
        <dbReference type="Proteomes" id="UP000681794"/>
    </source>
</evidence>
<name>A0ACD1E496_9MICO</name>
<gene>
    <name evidence="1" type="ORF">KM842_00225</name>
</gene>
<proteinExistence type="predicted"/>
<reference evidence="1" key="1">
    <citation type="submission" date="2021-06" db="EMBL/GenBank/DDBJ databases">
        <authorList>
            <person name="Ellington A.J."/>
            <person name="Bryan N.C."/>
            <person name="Christner B.C."/>
            <person name="Reisch C.R."/>
        </authorList>
    </citation>
    <scope>NUCLEOTIDE SEQUENCE</scope>
    <source>
        <strain evidence="1">L6-1</strain>
    </source>
</reference>